<reference evidence="2 3" key="1">
    <citation type="submission" date="2015-01" db="EMBL/GenBank/DDBJ databases">
        <title>Lactococcus lactis subsp.lactis JCM 5805 whole genome shotgun sequence.</title>
        <authorList>
            <person name="Fujii T."/>
            <person name="Tomita Y."/>
            <person name="Ikushima S."/>
            <person name="Fujiwara D."/>
        </authorList>
    </citation>
    <scope>NUCLEOTIDE SEQUENCE [LARGE SCALE GENOMIC DNA]</scope>
    <source>
        <strain evidence="2 3">JCM 5805</strain>
    </source>
</reference>
<evidence type="ECO:0000313" key="3">
    <source>
        <dbReference type="Proteomes" id="UP000031847"/>
    </source>
</evidence>
<accession>A0A0B8QXD5</accession>
<dbReference type="Gene3D" id="3.30.30.80">
    <property type="entry name" value="probable RNA-binding protein from clostridium symbiosum atcc 14940"/>
    <property type="match status" value="1"/>
</dbReference>
<feature type="domain" description="RNA-binding protein KhpB N-terminal" evidence="1">
    <location>
        <begin position="4"/>
        <end position="36"/>
    </location>
</feature>
<protein>
    <submittedName>
        <fullName evidence="2">Predicted RNA-binding protein</fullName>
    </submittedName>
</protein>
<proteinExistence type="predicted"/>
<dbReference type="Proteomes" id="UP000031847">
    <property type="component" value="Unassembled WGS sequence"/>
</dbReference>
<name>A0A0B8QXD5_LACLL</name>
<dbReference type="InterPro" id="IPR038247">
    <property type="entry name" value="Jag_N_dom_sf"/>
</dbReference>
<comment type="caution">
    <text evidence="2">The sequence shown here is derived from an EMBL/GenBank/DDBJ whole genome shotgun (WGS) entry which is preliminary data.</text>
</comment>
<evidence type="ECO:0000313" key="2">
    <source>
        <dbReference type="EMBL" id="GAM81747.1"/>
    </source>
</evidence>
<organism evidence="2 3">
    <name type="scientific">Lactococcus lactis subsp. lactis</name>
    <name type="common">Streptococcus lactis</name>
    <dbReference type="NCBI Taxonomy" id="1360"/>
    <lineage>
        <taxon>Bacteria</taxon>
        <taxon>Bacillati</taxon>
        <taxon>Bacillota</taxon>
        <taxon>Bacilli</taxon>
        <taxon>Lactobacillales</taxon>
        <taxon>Streptococcaceae</taxon>
        <taxon>Lactococcus</taxon>
    </lineage>
</organism>
<dbReference type="EMBL" id="BBSI01000041">
    <property type="protein sequence ID" value="GAM81747.1"/>
    <property type="molecule type" value="Genomic_DNA"/>
</dbReference>
<sequence>MAIFTGETVEDAIERGLNRLNVKRENVHIHIEQKKKRVS</sequence>
<dbReference type="AlphaFoldDB" id="A0A0B8QXD5"/>
<dbReference type="InterPro" id="IPR032782">
    <property type="entry name" value="KhpB_N"/>
</dbReference>
<evidence type="ECO:0000259" key="1">
    <source>
        <dbReference type="Pfam" id="PF14804"/>
    </source>
</evidence>
<gene>
    <name evidence="2" type="ORF">JCM5805K_2871</name>
</gene>
<dbReference type="Pfam" id="PF14804">
    <property type="entry name" value="Jag_N"/>
    <property type="match status" value="1"/>
</dbReference>